<feature type="region of interest" description="Disordered" evidence="1">
    <location>
        <begin position="740"/>
        <end position="760"/>
    </location>
</feature>
<dbReference type="OrthoDB" id="10671695at2759"/>
<feature type="compositionally biased region" description="Polar residues" evidence="1">
    <location>
        <begin position="593"/>
        <end position="602"/>
    </location>
</feature>
<feature type="compositionally biased region" description="Low complexity" evidence="1">
    <location>
        <begin position="608"/>
        <end position="623"/>
    </location>
</feature>
<comment type="caution">
    <text evidence="3">The sequence shown here is derived from an EMBL/GenBank/DDBJ whole genome shotgun (WGS) entry which is preliminary data.</text>
</comment>
<dbReference type="AlphaFoldDB" id="A0A9Q5NCD4"/>
<feature type="compositionally biased region" description="Low complexity" evidence="1">
    <location>
        <begin position="42"/>
        <end position="67"/>
    </location>
</feature>
<evidence type="ECO:0000256" key="2">
    <source>
        <dbReference type="SAM" id="Phobius"/>
    </source>
</evidence>
<feature type="compositionally biased region" description="Low complexity" evidence="1">
    <location>
        <begin position="364"/>
        <end position="406"/>
    </location>
</feature>
<keyword evidence="2" id="KW-0812">Transmembrane</keyword>
<feature type="compositionally biased region" description="Low complexity" evidence="1">
    <location>
        <begin position="949"/>
        <end position="968"/>
    </location>
</feature>
<keyword evidence="4" id="KW-1185">Reference proteome</keyword>
<feature type="compositionally biased region" description="Low complexity" evidence="1">
    <location>
        <begin position="418"/>
        <end position="514"/>
    </location>
</feature>
<feature type="compositionally biased region" description="Low complexity" evidence="1">
    <location>
        <begin position="302"/>
        <end position="353"/>
    </location>
</feature>
<proteinExistence type="predicted"/>
<feature type="region of interest" description="Disordered" evidence="1">
    <location>
        <begin position="907"/>
        <end position="927"/>
    </location>
</feature>
<evidence type="ECO:0000313" key="4">
    <source>
        <dbReference type="Proteomes" id="UP000757232"/>
    </source>
</evidence>
<gene>
    <name evidence="3" type="ORF">A7U60_g431</name>
</gene>
<evidence type="ECO:0000256" key="1">
    <source>
        <dbReference type="SAM" id="MobiDB-lite"/>
    </source>
</evidence>
<feature type="region of interest" description="Disordered" evidence="1">
    <location>
        <begin position="586"/>
        <end position="685"/>
    </location>
</feature>
<feature type="compositionally biased region" description="Polar residues" evidence="1">
    <location>
        <begin position="624"/>
        <end position="653"/>
    </location>
</feature>
<reference evidence="3" key="1">
    <citation type="submission" date="2016-06" db="EMBL/GenBank/DDBJ databases">
        <title>Draft Genome sequence of the fungus Inonotus baumii.</title>
        <authorList>
            <person name="Zhu H."/>
            <person name="Lin W."/>
        </authorList>
    </citation>
    <scope>NUCLEOTIDE SEQUENCE</scope>
    <source>
        <strain evidence="3">821</strain>
    </source>
</reference>
<name>A0A9Q5NCD4_SANBA</name>
<feature type="region of interest" description="Disordered" evidence="1">
    <location>
        <begin position="32"/>
        <end position="67"/>
    </location>
</feature>
<accession>A0A9Q5NCD4</accession>
<dbReference type="Proteomes" id="UP000757232">
    <property type="component" value="Unassembled WGS sequence"/>
</dbReference>
<feature type="transmembrane region" description="Helical" evidence="2">
    <location>
        <begin position="702"/>
        <end position="724"/>
    </location>
</feature>
<sequence length="1192" mass="119628">MYIPFTSSPFPLPRRRSFASCACRRAVEDARADVSQAAPGESSLLASSSTSSSLTTSSDVSSSSGSSTETAATSAAISVSSSSELSTSSSSLDATSRSDGRIVQLELICRYCVEQLELGSHVARHLFGCFFGFCISSSSVDIVLSSSSSDPTLLATSSAASSASALSSSESLATTTSAVSLTSQSSSFAVLTLTSSSSELASSSSVTLSSSTISSSVSISVSEPSTFSTTSLATILSDAESAVSSSTSTSASSSSEISTSDSTAVEVSLTRSASLSSSTISVASAEAALPSSSLETPSTADIPSSSAVPTSITPSSTSGPSSSSAAVASSTETILPTPSASTPTPASAAAATPRTEGQSDPVATPTISDTAASPTPTPSSPSSSSSDITDPSNSSDPSSDSSDVTSLAPATVAVSQPTTDATSGTSGTADDSASDSTSVSSSDVVTSSFSSDVDSTTTSIASDDVVSATTTAGSSESTTTESSDISSGSDGSTTSDVTDVSASSSSSTAVFASSDPEATVTASGDVSATLTLSDALTQASLSFDSTALSTTDTATETASATATSTDDDGDLASRVTSLTGFFSTFTPGGGKAASTQALTSPFPQRIVGSGTSSSDDSTATASSEAQNTPQAVQDTAPSSTTDDSNGDSVSTVPIGNVGEGLTLPSTSGSPTSSLGPSSTVSETNSGVPLADAAKQAMSPATIAGIVISIVGSFALVLVIAFFLLRRRRERARVRALAHESFGPGIPRSGSSQGRHAPSPSRVAFLGIGRSRSQGSNYDDDDGENRGFGAFFARVRGALAPRKENVLREKGVERIREKPVEVYERGLDDGDGSFLPPLAPIRALSPLPPFGGVSSSNVEVTGNVNAVANPFLDPYASNSAAPVEIGRARAPSPSQVPAANVVPVVAPPAAQNDTAPRPDDPFWDPEDLLPPALRLSALKKQTAAWKASPSNSTGPQSESGSSSITTNASVVVPPGLNKVDRTNDTSSVSPRLGLVPHDPFADPGMQLNLDLRNQAASPAEVEDKPVVMPDIFDYRASTTSSDVGAVGGEREGYTSWVSQPGWARSVRSSTSTSSFASVPHQAKVVPPLPAGSTSAYSSSSDGPFSMSGSSVLASSVGSGIGINVDAASNSSLKATPAAGISLGMLRSQSPGGKYDFAFFRDDADGASDAEQRLSYISGESHETGRYQMYGNAL</sequence>
<feature type="region of interest" description="Disordered" evidence="1">
    <location>
        <begin position="287"/>
        <end position="524"/>
    </location>
</feature>
<keyword evidence="2" id="KW-1133">Transmembrane helix</keyword>
<evidence type="ECO:0000313" key="3">
    <source>
        <dbReference type="EMBL" id="OCB92191.1"/>
    </source>
</evidence>
<keyword evidence="2" id="KW-0472">Membrane</keyword>
<protein>
    <submittedName>
        <fullName evidence="3">Uncharacterized protein</fullName>
    </submittedName>
</protein>
<dbReference type="EMBL" id="LNZH02000020">
    <property type="protein sequence ID" value="OCB92191.1"/>
    <property type="molecule type" value="Genomic_DNA"/>
</dbReference>
<feature type="region of interest" description="Disordered" evidence="1">
    <location>
        <begin position="939"/>
        <end position="994"/>
    </location>
</feature>
<organism evidence="3 4">
    <name type="scientific">Sanghuangporus baumii</name>
    <name type="common">Phellinus baumii</name>
    <dbReference type="NCBI Taxonomy" id="108892"/>
    <lineage>
        <taxon>Eukaryota</taxon>
        <taxon>Fungi</taxon>
        <taxon>Dikarya</taxon>
        <taxon>Basidiomycota</taxon>
        <taxon>Agaricomycotina</taxon>
        <taxon>Agaricomycetes</taxon>
        <taxon>Hymenochaetales</taxon>
        <taxon>Hymenochaetaceae</taxon>
        <taxon>Sanghuangporus</taxon>
    </lineage>
</organism>
<feature type="compositionally biased region" description="Low complexity" evidence="1">
    <location>
        <begin position="660"/>
        <end position="679"/>
    </location>
</feature>